<dbReference type="Proteomes" id="UP000594681">
    <property type="component" value="Chromosome"/>
</dbReference>
<evidence type="ECO:0000313" key="6">
    <source>
        <dbReference type="EMBL" id="QPK78877.1"/>
    </source>
</evidence>
<dbReference type="CDD" id="cd04301">
    <property type="entry name" value="NAT_SF"/>
    <property type="match status" value="1"/>
</dbReference>
<evidence type="ECO:0000256" key="2">
    <source>
        <dbReference type="ARBA" id="ARBA00022737"/>
    </source>
</evidence>
<evidence type="ECO:0000259" key="5">
    <source>
        <dbReference type="PROSITE" id="PS51186"/>
    </source>
</evidence>
<dbReference type="InterPro" id="IPR017813">
    <property type="entry name" value="Mycothiol_AcTrfase"/>
</dbReference>
<comment type="caution">
    <text evidence="4">Lacks conserved residue(s) required for the propagation of feature annotation.</text>
</comment>
<dbReference type="GO" id="GO:0010125">
    <property type="term" value="P:mycothiol biosynthetic process"/>
    <property type="evidence" value="ECO:0007669"/>
    <property type="project" value="UniProtKB-UniRule"/>
</dbReference>
<dbReference type="KEGG" id="cliz:G7Y31_10195"/>
<evidence type="ECO:0000313" key="7">
    <source>
        <dbReference type="Proteomes" id="UP000594681"/>
    </source>
</evidence>
<evidence type="ECO:0000256" key="3">
    <source>
        <dbReference type="ARBA" id="ARBA00023315"/>
    </source>
</evidence>
<comment type="subunit">
    <text evidence="4">Monomer.</text>
</comment>
<feature type="domain" description="N-acetyltransferase" evidence="5">
    <location>
        <begin position="182"/>
        <end position="344"/>
    </location>
</feature>
<dbReference type="EC" id="2.3.1.189" evidence="4"/>
<feature type="binding site" evidence="4">
    <location>
        <begin position="315"/>
        <end position="320"/>
    </location>
    <ligand>
        <name>acetyl-CoA</name>
        <dbReference type="ChEBI" id="CHEBI:57288"/>
        <label>2</label>
    </ligand>
</feature>
<dbReference type="InterPro" id="IPR050680">
    <property type="entry name" value="YpeA/RimI_acetyltransf"/>
</dbReference>
<evidence type="ECO:0000256" key="1">
    <source>
        <dbReference type="ARBA" id="ARBA00022679"/>
    </source>
</evidence>
<accession>A0A7T0KE17</accession>
<feature type="binding site" evidence="4">
    <location>
        <position position="272"/>
    </location>
    <ligand>
        <name>1D-myo-inositol 2-(L-cysteinylamino)-2-deoxy-alpha-D-glucopyranoside</name>
        <dbReference type="ChEBI" id="CHEBI:58887"/>
    </ligand>
</feature>
<dbReference type="RefSeq" id="WP_165007096.1">
    <property type="nucleotide sequence ID" value="NZ_CP064954.1"/>
</dbReference>
<dbReference type="Gene3D" id="3.40.630.30">
    <property type="match status" value="1"/>
</dbReference>
<feature type="binding site" evidence="4">
    <location>
        <begin position="276"/>
        <end position="278"/>
    </location>
    <ligand>
        <name>acetyl-CoA</name>
        <dbReference type="ChEBI" id="CHEBI:57288"/>
        <label>2</label>
    </ligand>
</feature>
<dbReference type="NCBIfam" id="TIGR03448">
    <property type="entry name" value="mycothiol_MshD"/>
    <property type="match status" value="1"/>
</dbReference>
<feature type="binding site" evidence="4">
    <location>
        <position position="247"/>
    </location>
    <ligand>
        <name>1D-myo-inositol 2-(L-cysteinylamino)-2-deoxy-alpha-D-glucopyranoside</name>
        <dbReference type="ChEBI" id="CHEBI:58887"/>
    </ligand>
</feature>
<evidence type="ECO:0000256" key="4">
    <source>
        <dbReference type="HAMAP-Rule" id="MF_01698"/>
    </source>
</evidence>
<dbReference type="Pfam" id="PF00583">
    <property type="entry name" value="Acetyltransf_1"/>
    <property type="match status" value="1"/>
</dbReference>
<proteinExistence type="inferred from homology"/>
<keyword evidence="7" id="KW-1185">Reference proteome</keyword>
<keyword evidence="1 4" id="KW-0808">Transferase</keyword>
<comment type="function">
    <text evidence="4">Catalyzes the transfer of acetyl from acetyl-CoA to desacetylmycothiol (Cys-GlcN-Ins) to form mycothiol.</text>
</comment>
<feature type="domain" description="N-acetyltransferase" evidence="5">
    <location>
        <begin position="5"/>
        <end position="135"/>
    </location>
</feature>
<feature type="binding site" evidence="4">
    <location>
        <begin position="83"/>
        <end position="88"/>
    </location>
    <ligand>
        <name>acetyl-CoA</name>
        <dbReference type="ChEBI" id="CHEBI:57288"/>
        <label>1</label>
    </ligand>
</feature>
<dbReference type="PROSITE" id="PS51186">
    <property type="entry name" value="GNAT"/>
    <property type="match status" value="2"/>
</dbReference>
<organism evidence="6 7">
    <name type="scientific">Corynebacterium lizhenjunii</name>
    <dbReference type="NCBI Taxonomy" id="2709394"/>
    <lineage>
        <taxon>Bacteria</taxon>
        <taxon>Bacillati</taxon>
        <taxon>Actinomycetota</taxon>
        <taxon>Actinomycetes</taxon>
        <taxon>Mycobacteriales</taxon>
        <taxon>Corynebacteriaceae</taxon>
        <taxon>Corynebacterium</taxon>
    </lineage>
</organism>
<feature type="binding site" evidence="4">
    <location>
        <begin position="75"/>
        <end position="77"/>
    </location>
    <ligand>
        <name>acetyl-CoA</name>
        <dbReference type="ChEBI" id="CHEBI:57288"/>
        <label>1</label>
    </ligand>
</feature>
<name>A0A7T0KE17_9CORY</name>
<dbReference type="AlphaFoldDB" id="A0A7T0KE17"/>
<feature type="binding site" evidence="4">
    <location>
        <position position="36"/>
    </location>
    <ligand>
        <name>1D-myo-inositol 2-(L-cysteinylamino)-2-deoxy-alpha-D-glucopyranoside</name>
        <dbReference type="ChEBI" id="CHEBI:58887"/>
    </ligand>
</feature>
<keyword evidence="3 4" id="KW-0012">Acyltransferase</keyword>
<dbReference type="PANTHER" id="PTHR43420:SF12">
    <property type="entry name" value="N-ACETYLTRANSFERASE DOMAIN-CONTAINING PROTEIN"/>
    <property type="match status" value="1"/>
</dbReference>
<dbReference type="InterPro" id="IPR000182">
    <property type="entry name" value="GNAT_dom"/>
</dbReference>
<dbReference type="InterPro" id="IPR016181">
    <property type="entry name" value="Acyl_CoA_acyltransferase"/>
</dbReference>
<dbReference type="EMBL" id="CP064954">
    <property type="protein sequence ID" value="QPK78877.1"/>
    <property type="molecule type" value="Genomic_DNA"/>
</dbReference>
<comment type="similarity">
    <text evidence="4">Belongs to the acetyltransferase family. MshD subfamily.</text>
</comment>
<keyword evidence="2 4" id="KW-0677">Repeat</keyword>
<reference evidence="6 7" key="1">
    <citation type="submission" date="2020-11" db="EMBL/GenBank/DDBJ databases">
        <title>Corynebacterium sp. ZJ-599.</title>
        <authorList>
            <person name="Zhou J."/>
        </authorList>
    </citation>
    <scope>NUCLEOTIDE SEQUENCE [LARGE SCALE GENOMIC DNA]</scope>
    <source>
        <strain evidence="6 7">ZJ-599</strain>
    </source>
</reference>
<sequence length="344" mass="36789">MTNLSISSSLAQDQVPAVRQLLQRVESADSTAAFSEQYLLGLADARLAHRHFLATVPGAPQVVGILAADGPVVELAVDPQWRRRGVATALLEAARAELGPLQVWAHGNLLSAQALAQAHGMQQRRELLVMEVRSPHLEAAAQSAAAQPEAAAQPAAAQPEAAALPEGVCLLSYPEAVARWGREYVESEWVRVNNEAFEWHPEQGGWDIGRLRRGMEAQWFDPALVLLLWDTAAEADKPRLAGFHWLKWHAQETGGDGQDDSSGGDTGGDFGEVYVVGLANDARGRGLGAPLLRAGLAALLAKGARRVILYVEADNAPAVRAYEKLGFGVAQRHTTFADEGASAD</sequence>
<dbReference type="GO" id="GO:0035447">
    <property type="term" value="F:mycothiol synthase activity"/>
    <property type="evidence" value="ECO:0007669"/>
    <property type="project" value="UniProtKB-UniRule"/>
</dbReference>
<comment type="catalytic activity">
    <reaction evidence="4">
        <text>1D-myo-inositol 2-(L-cysteinylamino)-2-deoxy-alpha-D-glucopyranoside + acetyl-CoA = mycothiol + CoA + H(+)</text>
        <dbReference type="Rhea" id="RHEA:26172"/>
        <dbReference type="ChEBI" id="CHEBI:15378"/>
        <dbReference type="ChEBI" id="CHEBI:16768"/>
        <dbReference type="ChEBI" id="CHEBI:57287"/>
        <dbReference type="ChEBI" id="CHEBI:57288"/>
        <dbReference type="ChEBI" id="CHEBI:58887"/>
        <dbReference type="EC" id="2.3.1.189"/>
    </reaction>
</comment>
<protein>
    <recommendedName>
        <fullName evidence="4">Mycothiol acetyltransferase</fullName>
        <shortName evidence="4">MSH acetyltransferase</shortName>
        <ecNumber evidence="4">2.3.1.189</ecNumber>
    </recommendedName>
    <alternativeName>
        <fullName evidence="4">Mycothiol synthase</fullName>
    </alternativeName>
</protein>
<dbReference type="SUPFAM" id="SSF55729">
    <property type="entry name" value="Acyl-CoA N-acyltransferases (Nat)"/>
    <property type="match status" value="2"/>
</dbReference>
<feature type="binding site" evidence="4">
    <location>
        <position position="202"/>
    </location>
    <ligand>
        <name>1D-myo-inositol 2-(L-cysteinylamino)-2-deoxy-alpha-D-glucopyranoside</name>
        <dbReference type="ChEBI" id="CHEBI:58887"/>
    </ligand>
</feature>
<dbReference type="PIRSF" id="PIRSF021524">
    <property type="entry name" value="MSH_acetyltransferase"/>
    <property type="match status" value="1"/>
</dbReference>
<dbReference type="HAMAP" id="MF_01698">
    <property type="entry name" value="MshD"/>
    <property type="match status" value="1"/>
</dbReference>
<dbReference type="PANTHER" id="PTHR43420">
    <property type="entry name" value="ACETYLTRANSFERASE"/>
    <property type="match status" value="1"/>
</dbReference>
<gene>
    <name evidence="4 6" type="primary">mshD</name>
    <name evidence="6" type="ORF">G7Y31_10195</name>
</gene>
<feature type="binding site" evidence="4">
    <location>
        <position position="310"/>
    </location>
    <ligand>
        <name>1D-myo-inositol 2-(L-cysteinylamino)-2-deoxy-alpha-D-glucopyranoside</name>
        <dbReference type="ChEBI" id="CHEBI:58887"/>
    </ligand>
</feature>